<dbReference type="STRING" id="698738.OLEAN_C07960"/>
<evidence type="ECO:0000259" key="4">
    <source>
        <dbReference type="Pfam" id="PF12740"/>
    </source>
</evidence>
<feature type="compositionally biased region" description="Pro residues" evidence="2">
    <location>
        <begin position="28"/>
        <end position="40"/>
    </location>
</feature>
<reference evidence="5 6" key="1">
    <citation type="journal article" date="2013" name="Nat. Commun.">
        <title>Genome sequence and functional genomic analysis of the oil-degrading bacterium Oleispira antarctica.</title>
        <authorList>
            <person name="Kube M."/>
            <person name="Chernikova T.N."/>
            <person name="Al-Ramahi Y."/>
            <person name="Beloqui A."/>
            <person name="Lopez-Cortez N."/>
            <person name="Guazzaroni M.E."/>
            <person name="Heipieper H.J."/>
            <person name="Klages S."/>
            <person name="Kotsyurbenko O.R."/>
            <person name="Langer I."/>
            <person name="Nechitaylo T.Y."/>
            <person name="Lunsdorf H."/>
            <person name="Fernandez M."/>
            <person name="Juarez S."/>
            <person name="Ciordia S."/>
            <person name="Singer A."/>
            <person name="Kagan O."/>
            <person name="Egorova O."/>
            <person name="Petit P.A."/>
            <person name="Stogios P."/>
            <person name="Kim Y."/>
            <person name="Tchigvintsev A."/>
            <person name="Flick R."/>
            <person name="Denaro R."/>
            <person name="Genovese M."/>
            <person name="Albar J.P."/>
            <person name="Reva O.N."/>
            <person name="Martinez-Gomariz M."/>
            <person name="Tran H."/>
            <person name="Ferrer M."/>
            <person name="Savchenko A."/>
            <person name="Yakunin A.F."/>
            <person name="Yakimov M.M."/>
            <person name="Golyshina O.V."/>
            <person name="Reinhardt R."/>
            <person name="Golyshin P.N."/>
        </authorList>
    </citation>
    <scope>NUCLEOTIDE SEQUENCE [LARGE SCALE GENOMIC DNA]</scope>
</reference>
<dbReference type="PANTHER" id="PTHR22946:SF9">
    <property type="entry name" value="POLYKETIDE TRANSFERASE AF380"/>
    <property type="match status" value="1"/>
</dbReference>
<keyword evidence="1" id="KW-0378">Hydrolase</keyword>
<dbReference type="PATRIC" id="fig|698738.3.peg.827"/>
<feature type="region of interest" description="Disordered" evidence="2">
    <location>
        <begin position="28"/>
        <end position="65"/>
    </location>
</feature>
<dbReference type="SMR" id="R4YKL9"/>
<evidence type="ECO:0000256" key="2">
    <source>
        <dbReference type="SAM" id="MobiDB-lite"/>
    </source>
</evidence>
<gene>
    <name evidence="5" type="primary">lipA</name>
    <name evidence="5" type="ORF">OLEAN_C07960</name>
</gene>
<evidence type="ECO:0000313" key="5">
    <source>
        <dbReference type="EMBL" id="CCK74972.1"/>
    </source>
</evidence>
<feature type="chain" id="PRO_5004383202" evidence="3">
    <location>
        <begin position="25"/>
        <end position="310"/>
    </location>
</feature>
<protein>
    <submittedName>
        <fullName evidence="5">Lipase</fullName>
    </submittedName>
</protein>
<dbReference type="PANTHER" id="PTHR22946">
    <property type="entry name" value="DIENELACTONE HYDROLASE DOMAIN-CONTAINING PROTEIN-RELATED"/>
    <property type="match status" value="1"/>
</dbReference>
<evidence type="ECO:0000256" key="3">
    <source>
        <dbReference type="SAM" id="SignalP"/>
    </source>
</evidence>
<dbReference type="InterPro" id="IPR050261">
    <property type="entry name" value="FrsA_esterase"/>
</dbReference>
<feature type="signal peptide" evidence="3">
    <location>
        <begin position="1"/>
        <end position="24"/>
    </location>
</feature>
<organism evidence="5 6">
    <name type="scientific">Oleispira antarctica RB-8</name>
    <dbReference type="NCBI Taxonomy" id="698738"/>
    <lineage>
        <taxon>Bacteria</taxon>
        <taxon>Pseudomonadati</taxon>
        <taxon>Pseudomonadota</taxon>
        <taxon>Gammaproteobacteria</taxon>
        <taxon>Oceanospirillales</taxon>
        <taxon>Oceanospirillaceae</taxon>
        <taxon>Oleispira</taxon>
    </lineage>
</organism>
<dbReference type="Gene3D" id="3.40.50.1820">
    <property type="entry name" value="alpha/beta hydrolase"/>
    <property type="match status" value="1"/>
</dbReference>
<keyword evidence="3" id="KW-0732">Signal</keyword>
<dbReference type="KEGG" id="oai:OLEAN_C07960"/>
<feature type="domain" description="PET hydrolase/cutinase-like" evidence="4">
    <location>
        <begin position="46"/>
        <end position="308"/>
    </location>
</feature>
<sequence length="310" mass="32623">MNKSILKKLSFGTSVLLVSMNALSWTPSPTPNPDPIPDPTPCQDDCDFTRGPNPTPSSLEASTGPYSVATRSVASSVSGFGGGTLHYPTNTTGTMGAIAVVPGFLLQESSIDFWGPKLASHGFVVITISANSGFDQPASRATQLGRALDYVINQSNGSNSPISGMVDTTRLGVVGWSMGGGGALQLASGDRLSAAIPIAPWNQGGNRFDQIETPTLVIACENDVVASVNSHASPFYNRIPSTTDKAYLEINGGSHFCANDGGSIGGLLGKYGVSWMKRFIDNDLRYDAFLCGPDHAANRSVSEYRDTCNY</sequence>
<dbReference type="EMBL" id="FO203512">
    <property type="protein sequence ID" value="CCK74972.1"/>
    <property type="molecule type" value="Genomic_DNA"/>
</dbReference>
<dbReference type="HOGENOM" id="CLU_052605_1_0_6"/>
<name>R4YKL9_OLEAN</name>
<dbReference type="ESTHER" id="olean-r4ykl9">
    <property type="family name" value="Polyesterase-lipase-cutinase"/>
</dbReference>
<dbReference type="Pfam" id="PF12740">
    <property type="entry name" value="PETase"/>
    <property type="match status" value="1"/>
</dbReference>
<dbReference type="InterPro" id="IPR029058">
    <property type="entry name" value="AB_hydrolase_fold"/>
</dbReference>
<evidence type="ECO:0000313" key="6">
    <source>
        <dbReference type="Proteomes" id="UP000032749"/>
    </source>
</evidence>
<evidence type="ECO:0000256" key="1">
    <source>
        <dbReference type="ARBA" id="ARBA00022801"/>
    </source>
</evidence>
<feature type="compositionally biased region" description="Polar residues" evidence="2">
    <location>
        <begin position="56"/>
        <end position="65"/>
    </location>
</feature>
<proteinExistence type="predicted"/>
<keyword evidence="6" id="KW-1185">Reference proteome</keyword>
<accession>R4YKL9</accession>
<dbReference type="GO" id="GO:0052689">
    <property type="term" value="F:carboxylic ester hydrolase activity"/>
    <property type="evidence" value="ECO:0007669"/>
    <property type="project" value="UniProtKB-ARBA"/>
</dbReference>
<dbReference type="AlphaFoldDB" id="R4YKL9"/>
<dbReference type="Proteomes" id="UP000032749">
    <property type="component" value="Chromosome"/>
</dbReference>
<dbReference type="SUPFAM" id="SSF53474">
    <property type="entry name" value="alpha/beta-Hydrolases"/>
    <property type="match status" value="1"/>
</dbReference>
<dbReference type="InterPro" id="IPR041127">
    <property type="entry name" value="PET_hydrolase/cutinase-like"/>
</dbReference>